<dbReference type="PATRIC" id="fig|1469144.8.peg.2056"/>
<reference evidence="2 5" key="2">
    <citation type="submission" date="2015-02" db="EMBL/GenBank/DDBJ databases">
        <title>Physiological reanalysis, assessment of diazotrophy, and genome sequences of multiple isolates of Streptomyces thermoautotrophicus.</title>
        <authorList>
            <person name="MacKellar D.C."/>
            <person name="Lieber L."/>
            <person name="Norman J."/>
            <person name="Bolger A."/>
            <person name="Tobin C."/>
            <person name="Murray J.W."/>
            <person name="Prell J."/>
        </authorList>
    </citation>
    <scope>NUCLEOTIDE SEQUENCE [LARGE SCALE GENOMIC DNA]</scope>
    <source>
        <strain evidence="2 5">UBT1</strain>
    </source>
</reference>
<protein>
    <recommendedName>
        <fullName evidence="6">Nucleoid-associated protein YbaB</fullName>
    </recommendedName>
</protein>
<dbReference type="Proteomes" id="UP000070598">
    <property type="component" value="Unassembled WGS sequence"/>
</dbReference>
<dbReference type="Gene3D" id="3.30.1310.10">
    <property type="entry name" value="Nucleoid-associated protein YbaB-like domain"/>
    <property type="match status" value="1"/>
</dbReference>
<dbReference type="Proteomes" id="UP000070659">
    <property type="component" value="Unassembled WGS sequence"/>
</dbReference>
<evidence type="ECO:0000313" key="2">
    <source>
        <dbReference type="EMBL" id="KWX00219.1"/>
    </source>
</evidence>
<evidence type="ECO:0000313" key="4">
    <source>
        <dbReference type="Proteomes" id="UP000070598"/>
    </source>
</evidence>
<sequence>MPMPSLEEIQRTVAEVEQRVAEARRQAAARADQRITEQIRDGLGVVVVDGHASLVAIEFEPESLRKTDERRLAQATLEAIRRAEQRAGRDDSPMGDPR</sequence>
<evidence type="ECO:0000313" key="3">
    <source>
        <dbReference type="EMBL" id="KWX06116.1"/>
    </source>
</evidence>
<dbReference type="AlphaFoldDB" id="A0A132MQV1"/>
<comment type="caution">
    <text evidence="2">The sequence shown here is derived from an EMBL/GenBank/DDBJ whole genome shotgun (WGS) entry which is preliminary data.</text>
</comment>
<name>A0A132MQV1_9ACTN</name>
<reference evidence="4" key="1">
    <citation type="submission" date="2015-02" db="EMBL/GenBank/DDBJ databases">
        <title>Physiological reanalysis, assessment of diazotrophy, and genome sequences of multiple isolates of Streptomyces thermoautotrophicus.</title>
        <authorList>
            <person name="MacKellar D.C."/>
            <person name="Lieber L."/>
            <person name="Norman J."/>
            <person name="Bolger A."/>
            <person name="Tobin C."/>
            <person name="Murray J.W."/>
            <person name="Friesen M."/>
            <person name="Prell J."/>
        </authorList>
    </citation>
    <scope>NUCLEOTIDE SEQUENCE [LARGE SCALE GENOMIC DNA]</scope>
    <source>
        <strain evidence="4">UBT1</strain>
    </source>
</reference>
<evidence type="ECO:0008006" key="6">
    <source>
        <dbReference type="Google" id="ProtNLM"/>
    </source>
</evidence>
<gene>
    <name evidence="2" type="ORF">TH66_15200</name>
    <name evidence="3" type="ORF">TR74_23000</name>
</gene>
<feature type="coiled-coil region" evidence="1">
    <location>
        <begin position="6"/>
        <end position="33"/>
    </location>
</feature>
<dbReference type="EMBL" id="JYIJ01000018">
    <property type="protein sequence ID" value="KWX00219.1"/>
    <property type="molecule type" value="Genomic_DNA"/>
</dbReference>
<evidence type="ECO:0000313" key="5">
    <source>
        <dbReference type="Proteomes" id="UP000070659"/>
    </source>
</evidence>
<proteinExistence type="predicted"/>
<dbReference type="EMBL" id="JYIK01001113">
    <property type="protein sequence ID" value="KWX06116.1"/>
    <property type="molecule type" value="Genomic_DNA"/>
</dbReference>
<dbReference type="InterPro" id="IPR036894">
    <property type="entry name" value="YbaB-like_sf"/>
</dbReference>
<organism evidence="2 5">
    <name type="scientific">Carbonactinospora thermoautotrophica</name>
    <dbReference type="NCBI Taxonomy" id="1469144"/>
    <lineage>
        <taxon>Bacteria</taxon>
        <taxon>Bacillati</taxon>
        <taxon>Actinomycetota</taxon>
        <taxon>Actinomycetes</taxon>
        <taxon>Kitasatosporales</taxon>
        <taxon>Carbonactinosporaceae</taxon>
        <taxon>Carbonactinospora</taxon>
    </lineage>
</organism>
<evidence type="ECO:0000256" key="1">
    <source>
        <dbReference type="SAM" id="Coils"/>
    </source>
</evidence>
<accession>A0A132MQV1</accession>
<keyword evidence="1" id="KW-0175">Coiled coil</keyword>